<dbReference type="EMBL" id="MLJW01000595">
    <property type="protein sequence ID" value="OIQ84730.1"/>
    <property type="molecule type" value="Genomic_DNA"/>
</dbReference>
<evidence type="ECO:0000256" key="9">
    <source>
        <dbReference type="ARBA" id="ARBA00022909"/>
    </source>
</evidence>
<dbReference type="GO" id="GO:0005737">
    <property type="term" value="C:cytoplasm"/>
    <property type="evidence" value="ECO:0007669"/>
    <property type="project" value="TreeGrafter"/>
</dbReference>
<dbReference type="InterPro" id="IPR036565">
    <property type="entry name" value="Mur-like_cat_sf"/>
</dbReference>
<feature type="domain" description="Mur ligase C-terminal" evidence="10">
    <location>
        <begin position="291"/>
        <end position="413"/>
    </location>
</feature>
<evidence type="ECO:0000259" key="11">
    <source>
        <dbReference type="Pfam" id="PF08245"/>
    </source>
</evidence>
<dbReference type="NCBIfam" id="NF008101">
    <property type="entry name" value="PRK10846.1"/>
    <property type="match status" value="1"/>
</dbReference>
<evidence type="ECO:0000259" key="10">
    <source>
        <dbReference type="Pfam" id="PF02875"/>
    </source>
</evidence>
<dbReference type="Pfam" id="PF08245">
    <property type="entry name" value="Mur_ligase_M"/>
    <property type="match status" value="1"/>
</dbReference>
<sequence>MPDFNSTPADLSGWLSYLEQLHPKSIALGLDRVSRVRDTLALRPDFPVITIAGTNGKGSTCAMLERIYAEAGYRVACYTSPHLLHYNERVRINGIAASDDELCAAFAAVESARQQTALTYFEFGTLAAMWHFIEARVDVAILEVGLGGRLDAVNIFDPACAVVTSIDLDHMEYLGNSRASIGREKAGIYRAGVPALCGDPDPPETLPEYAREIRADYRQVGWQFDFTRRNGSWDFDSADLHLEGLPLPALNGSFQLYNAACVMEVVNCLGARLPVPQQAMHDGLQRVRLAGRFQVSGSGPSIILDVAHNPQAAQGLAENLRRMPVSGKTVGVCGMLADKDMTGVMRILLGVVDDWYVAGIRQPRGADTAALLACLHAVAPDARVQGFDDVVSAFRQACLGVGENDRIVVFGSFYTVADVMRVLPETLGDAWQPIR</sequence>
<keyword evidence="6" id="KW-0547">Nucleotide-binding</keyword>
<evidence type="ECO:0000256" key="5">
    <source>
        <dbReference type="ARBA" id="ARBA00022723"/>
    </source>
</evidence>
<dbReference type="SUPFAM" id="SSF53623">
    <property type="entry name" value="MurD-like peptide ligases, catalytic domain"/>
    <property type="match status" value="1"/>
</dbReference>
<evidence type="ECO:0000256" key="1">
    <source>
        <dbReference type="ARBA" id="ARBA00001946"/>
    </source>
</evidence>
<keyword evidence="4" id="KW-0436">Ligase</keyword>
<evidence type="ECO:0000256" key="2">
    <source>
        <dbReference type="ARBA" id="ARBA00008276"/>
    </source>
</evidence>
<dbReference type="InterPro" id="IPR013221">
    <property type="entry name" value="Mur_ligase_cen"/>
</dbReference>
<dbReference type="FunFam" id="3.40.1190.10:FF:000004">
    <property type="entry name" value="Dihydrofolate synthase/folylpolyglutamate synthase"/>
    <property type="match status" value="1"/>
</dbReference>
<reference evidence="12" key="1">
    <citation type="submission" date="2016-10" db="EMBL/GenBank/DDBJ databases">
        <title>Sequence of Gallionella enrichment culture.</title>
        <authorList>
            <person name="Poehlein A."/>
            <person name="Muehling M."/>
            <person name="Daniel R."/>
        </authorList>
    </citation>
    <scope>NUCLEOTIDE SEQUENCE</scope>
</reference>
<dbReference type="InterPro" id="IPR036615">
    <property type="entry name" value="Mur_ligase_C_dom_sf"/>
</dbReference>
<keyword evidence="9" id="KW-0289">Folate biosynthesis</keyword>
<keyword evidence="5" id="KW-0479">Metal-binding</keyword>
<dbReference type="Gene3D" id="3.40.1190.10">
    <property type="entry name" value="Mur-like, catalytic domain"/>
    <property type="match status" value="1"/>
</dbReference>
<dbReference type="InterPro" id="IPR004101">
    <property type="entry name" value="Mur_ligase_C"/>
</dbReference>
<dbReference type="AlphaFoldDB" id="A0A1J5QMZ9"/>
<dbReference type="Pfam" id="PF02875">
    <property type="entry name" value="Mur_ligase_C"/>
    <property type="match status" value="1"/>
</dbReference>
<dbReference type="NCBIfam" id="TIGR01499">
    <property type="entry name" value="folC"/>
    <property type="match status" value="1"/>
</dbReference>
<name>A0A1J5QMZ9_9ZZZZ</name>
<dbReference type="GO" id="GO:0008841">
    <property type="term" value="F:dihydrofolate synthase activity"/>
    <property type="evidence" value="ECO:0007669"/>
    <property type="project" value="TreeGrafter"/>
</dbReference>
<dbReference type="InterPro" id="IPR001645">
    <property type="entry name" value="Folylpolyglutamate_synth"/>
</dbReference>
<dbReference type="Gene3D" id="3.90.190.20">
    <property type="entry name" value="Mur ligase, C-terminal domain"/>
    <property type="match status" value="1"/>
</dbReference>
<dbReference type="GO" id="GO:0046656">
    <property type="term" value="P:folic acid biosynthetic process"/>
    <property type="evidence" value="ECO:0007669"/>
    <property type="project" value="UniProtKB-KW"/>
</dbReference>
<comment type="caution">
    <text evidence="12">The sequence shown here is derived from an EMBL/GenBank/DDBJ whole genome shotgun (WGS) entry which is preliminary data.</text>
</comment>
<evidence type="ECO:0000256" key="6">
    <source>
        <dbReference type="ARBA" id="ARBA00022741"/>
    </source>
</evidence>
<evidence type="ECO:0000256" key="4">
    <source>
        <dbReference type="ARBA" id="ARBA00022598"/>
    </source>
</evidence>
<evidence type="ECO:0000256" key="7">
    <source>
        <dbReference type="ARBA" id="ARBA00022840"/>
    </source>
</evidence>
<dbReference type="PANTHER" id="PTHR11136:SF0">
    <property type="entry name" value="DIHYDROFOLATE SYNTHETASE-RELATED"/>
    <property type="match status" value="1"/>
</dbReference>
<dbReference type="SUPFAM" id="SSF53244">
    <property type="entry name" value="MurD-like peptide ligases, peptide-binding domain"/>
    <property type="match status" value="1"/>
</dbReference>
<keyword evidence="7" id="KW-0067">ATP-binding</keyword>
<dbReference type="GO" id="GO:0005524">
    <property type="term" value="F:ATP binding"/>
    <property type="evidence" value="ECO:0007669"/>
    <property type="project" value="UniProtKB-KW"/>
</dbReference>
<accession>A0A1J5QMZ9</accession>
<proteinExistence type="inferred from homology"/>
<gene>
    <name evidence="12" type="primary">folC_9</name>
    <name evidence="12" type="ORF">GALL_334360</name>
</gene>
<evidence type="ECO:0000256" key="8">
    <source>
        <dbReference type="ARBA" id="ARBA00022842"/>
    </source>
</evidence>
<organism evidence="12">
    <name type="scientific">mine drainage metagenome</name>
    <dbReference type="NCBI Taxonomy" id="410659"/>
    <lineage>
        <taxon>unclassified sequences</taxon>
        <taxon>metagenomes</taxon>
        <taxon>ecological metagenomes</taxon>
    </lineage>
</organism>
<dbReference type="GO" id="GO:0004326">
    <property type="term" value="F:tetrahydrofolylpolyglutamate synthase activity"/>
    <property type="evidence" value="ECO:0007669"/>
    <property type="project" value="InterPro"/>
</dbReference>
<comment type="similarity">
    <text evidence="2">Belongs to the folylpolyglutamate synthase family.</text>
</comment>
<comment type="cofactor">
    <cofactor evidence="1">
        <name>Mg(2+)</name>
        <dbReference type="ChEBI" id="CHEBI:18420"/>
    </cofactor>
</comment>
<dbReference type="PIRSF" id="PIRSF001563">
    <property type="entry name" value="Folylpolyglu_synth"/>
    <property type="match status" value="1"/>
</dbReference>
<evidence type="ECO:0000313" key="12">
    <source>
        <dbReference type="EMBL" id="OIQ84730.1"/>
    </source>
</evidence>
<evidence type="ECO:0000256" key="3">
    <source>
        <dbReference type="ARBA" id="ARBA00011245"/>
    </source>
</evidence>
<dbReference type="PANTHER" id="PTHR11136">
    <property type="entry name" value="FOLYLPOLYGLUTAMATE SYNTHASE-RELATED"/>
    <property type="match status" value="1"/>
</dbReference>
<comment type="subunit">
    <text evidence="3">Monomer.</text>
</comment>
<keyword evidence="8" id="KW-0460">Magnesium</keyword>
<protein>
    <submittedName>
        <fullName evidence="12">Bifunctional protein FolC</fullName>
    </submittedName>
</protein>
<feature type="domain" description="Mur ligase central" evidence="11">
    <location>
        <begin position="51"/>
        <end position="189"/>
    </location>
</feature>
<dbReference type="GO" id="GO:0046872">
    <property type="term" value="F:metal ion binding"/>
    <property type="evidence" value="ECO:0007669"/>
    <property type="project" value="UniProtKB-KW"/>
</dbReference>